<dbReference type="AlphaFoldDB" id="T2JP73"/>
<proteinExistence type="predicted"/>
<feature type="non-terminal residue" evidence="1">
    <location>
        <position position="85"/>
    </location>
</feature>
<dbReference type="Proteomes" id="UP000018130">
    <property type="component" value="Unassembled WGS sequence"/>
</dbReference>
<reference evidence="1 2" key="2">
    <citation type="submission" date="2013-09" db="EMBL/GenBank/DDBJ databases">
        <title>Whole genome comparison of six Crocosphaera watsonii strains with differing phenotypes.</title>
        <authorList>
            <person name="Bench S.R."/>
            <person name="Heller P."/>
            <person name="Frank I."/>
            <person name="Arciniega M."/>
            <person name="Shilova I.N."/>
            <person name="Zehr J.P."/>
        </authorList>
    </citation>
    <scope>NUCLEOTIDE SEQUENCE [LARGE SCALE GENOMIC DNA]</scope>
    <source>
        <strain evidence="1 2">WH 0402</strain>
    </source>
</reference>
<protein>
    <submittedName>
        <fullName evidence="1">Uncharacterized protein</fullName>
    </submittedName>
</protein>
<organism evidence="1 2">
    <name type="scientific">Crocosphaera watsonii WH 0402</name>
    <dbReference type="NCBI Taxonomy" id="1284629"/>
    <lineage>
        <taxon>Bacteria</taxon>
        <taxon>Bacillati</taxon>
        <taxon>Cyanobacteriota</taxon>
        <taxon>Cyanophyceae</taxon>
        <taxon>Oscillatoriophycideae</taxon>
        <taxon>Chroococcales</taxon>
        <taxon>Aphanothecaceae</taxon>
        <taxon>Crocosphaera</taxon>
    </lineage>
</organism>
<evidence type="ECO:0000313" key="1">
    <source>
        <dbReference type="EMBL" id="CCQ66831.1"/>
    </source>
</evidence>
<name>T2JP73_CROWT</name>
<dbReference type="EMBL" id="CAQN01000488">
    <property type="protein sequence ID" value="CCQ66831.1"/>
    <property type="molecule type" value="Genomic_DNA"/>
</dbReference>
<reference evidence="1 2" key="1">
    <citation type="submission" date="2013-01" db="EMBL/GenBank/DDBJ databases">
        <authorList>
            <person name="Bench S."/>
        </authorList>
    </citation>
    <scope>NUCLEOTIDE SEQUENCE [LARGE SCALE GENOMIC DNA]</scope>
    <source>
        <strain evidence="1 2">WH 0402</strain>
    </source>
</reference>
<evidence type="ECO:0000313" key="2">
    <source>
        <dbReference type="Proteomes" id="UP000018130"/>
    </source>
</evidence>
<gene>
    <name evidence="1" type="ORF">CWATWH0402_4062</name>
</gene>
<comment type="caution">
    <text evidence="1">The sequence shown here is derived from an EMBL/GenBank/DDBJ whole genome shotgun (WGS) entry which is preliminary data.</text>
</comment>
<sequence>MSKAPCGKMPCIWASLSVAATKLKAINTDNETANSLLFELETAVHLADSFNLTWGSIYWNKSSKRTRTRVTITLTKLAHSIFAHI</sequence>
<accession>T2JP73</accession>